<protein>
    <submittedName>
        <fullName evidence="1">Expressed protein</fullName>
    </submittedName>
</protein>
<evidence type="ECO:0000313" key="1">
    <source>
        <dbReference type="EMBL" id="CDS40772.1"/>
    </source>
</evidence>
<name>A0A068YEX4_ECHMU</name>
<organism evidence="1 2">
    <name type="scientific">Echinococcus multilocularis</name>
    <name type="common">Fox tapeworm</name>
    <dbReference type="NCBI Taxonomy" id="6211"/>
    <lineage>
        <taxon>Eukaryota</taxon>
        <taxon>Metazoa</taxon>
        <taxon>Spiralia</taxon>
        <taxon>Lophotrochozoa</taxon>
        <taxon>Platyhelminthes</taxon>
        <taxon>Cestoda</taxon>
        <taxon>Eucestoda</taxon>
        <taxon>Cyclophyllidea</taxon>
        <taxon>Taeniidae</taxon>
        <taxon>Echinococcus</taxon>
    </lineage>
</organism>
<proteinExistence type="predicted"/>
<dbReference type="Proteomes" id="UP000017246">
    <property type="component" value="Unassembled WGS sequence"/>
</dbReference>
<reference evidence="1" key="2">
    <citation type="submission" date="2015-11" db="EMBL/GenBank/DDBJ databases">
        <authorList>
            <person name="Zhang Y."/>
            <person name="Guo Z."/>
        </authorList>
    </citation>
    <scope>NUCLEOTIDE SEQUENCE</scope>
</reference>
<keyword evidence="2" id="KW-1185">Reference proteome</keyword>
<sequence>MFPTFLHTPVSGHHLVPTNVDLHCFLFIPASRFTTSGIILLDLHLWVCGSYRYYLFLSDARVCSFCQLLNVSVSLPCPYDPHCLEALLDFGVEILNSDSAPWSSLILPTQTRF</sequence>
<dbReference type="AlphaFoldDB" id="A0A068YEX4"/>
<gene>
    <name evidence="1" type="ORF">EmuJ_000837100</name>
</gene>
<evidence type="ECO:0000313" key="2">
    <source>
        <dbReference type="Proteomes" id="UP000017246"/>
    </source>
</evidence>
<reference evidence="1" key="1">
    <citation type="journal article" date="2013" name="Nature">
        <title>The genomes of four tapeworm species reveal adaptations to parasitism.</title>
        <authorList>
            <person name="Tsai I.J."/>
            <person name="Zarowiecki M."/>
            <person name="Holroyd N."/>
            <person name="Garciarrubio A."/>
            <person name="Sanchez-Flores A."/>
            <person name="Brooks K.L."/>
            <person name="Tracey A."/>
            <person name="Bobes R.J."/>
            <person name="Fragoso G."/>
            <person name="Sciutto E."/>
            <person name="Aslett M."/>
            <person name="Beasley H."/>
            <person name="Bennett H.M."/>
            <person name="Cai J."/>
            <person name="Camicia F."/>
            <person name="Clark R."/>
            <person name="Cucher M."/>
            <person name="De Silva N."/>
            <person name="Day T.A."/>
            <person name="Deplazes P."/>
            <person name="Estrada K."/>
            <person name="Fernandez C."/>
            <person name="Holland P.W."/>
            <person name="Hou J."/>
            <person name="Hu S."/>
            <person name="Huckvale T."/>
            <person name="Hung S.S."/>
            <person name="Kamenetzky L."/>
            <person name="Keane J.A."/>
            <person name="Kiss F."/>
            <person name="Koziol U."/>
            <person name="Lambert O."/>
            <person name="Liu K."/>
            <person name="Luo X."/>
            <person name="Luo Y."/>
            <person name="Macchiaroli N."/>
            <person name="Nichol S."/>
            <person name="Paps J."/>
            <person name="Parkinson J."/>
            <person name="Pouchkina-Stantcheva N."/>
            <person name="Riddiford N."/>
            <person name="Rosenzvit M."/>
            <person name="Salinas G."/>
            <person name="Wasmuth J.D."/>
            <person name="Zamanian M."/>
            <person name="Zheng Y."/>
            <person name="Cai X."/>
            <person name="Soberon X."/>
            <person name="Olson P.D."/>
            <person name="Laclette J.P."/>
            <person name="Brehm K."/>
            <person name="Berriman M."/>
            <person name="Garciarrubio A."/>
            <person name="Bobes R.J."/>
            <person name="Fragoso G."/>
            <person name="Sanchez-Flores A."/>
            <person name="Estrada K."/>
            <person name="Cevallos M.A."/>
            <person name="Morett E."/>
            <person name="Gonzalez V."/>
            <person name="Portillo T."/>
            <person name="Ochoa-Leyva A."/>
            <person name="Jose M.V."/>
            <person name="Sciutto E."/>
            <person name="Landa A."/>
            <person name="Jimenez L."/>
            <person name="Valdes V."/>
            <person name="Carrero J.C."/>
            <person name="Larralde C."/>
            <person name="Morales-Montor J."/>
            <person name="Limon-Lason J."/>
            <person name="Soberon X."/>
            <person name="Laclette J.P."/>
        </authorList>
    </citation>
    <scope>NUCLEOTIDE SEQUENCE [LARGE SCALE GENOMIC DNA]</scope>
</reference>
<dbReference type="EMBL" id="LN902841">
    <property type="protein sequence ID" value="CDS40772.1"/>
    <property type="molecule type" value="Genomic_DNA"/>
</dbReference>
<accession>A0A068YEX4</accession>